<organism evidence="2 3">
    <name type="scientific">Hymenobacter antarcticus</name>
    <dbReference type="NCBI Taxonomy" id="486270"/>
    <lineage>
        <taxon>Bacteria</taxon>
        <taxon>Pseudomonadati</taxon>
        <taxon>Bacteroidota</taxon>
        <taxon>Cytophagia</taxon>
        <taxon>Cytophagales</taxon>
        <taxon>Hymenobacteraceae</taxon>
        <taxon>Hymenobacter</taxon>
    </lineage>
</organism>
<dbReference type="RefSeq" id="WP_345119703.1">
    <property type="nucleotide sequence ID" value="NZ_BAABDI010000001.1"/>
</dbReference>
<evidence type="ECO:0000259" key="1">
    <source>
        <dbReference type="Pfam" id="PF13175"/>
    </source>
</evidence>
<dbReference type="EMBL" id="BAABDI010000001">
    <property type="protein sequence ID" value="GAA3956593.1"/>
    <property type="molecule type" value="Genomic_DNA"/>
</dbReference>
<feature type="domain" description="Endonuclease GajA/Old nuclease/RecF-like AAA" evidence="1">
    <location>
        <begin position="220"/>
        <end position="324"/>
    </location>
</feature>
<proteinExistence type="predicted"/>
<evidence type="ECO:0000313" key="2">
    <source>
        <dbReference type="EMBL" id="GAA3956593.1"/>
    </source>
</evidence>
<dbReference type="Proteomes" id="UP001501556">
    <property type="component" value="Unassembled WGS sequence"/>
</dbReference>
<dbReference type="Pfam" id="PF13175">
    <property type="entry name" value="AAA_15"/>
    <property type="match status" value="2"/>
</dbReference>
<dbReference type="InterPro" id="IPR027417">
    <property type="entry name" value="P-loop_NTPase"/>
</dbReference>
<dbReference type="PANTHER" id="PTHR43581">
    <property type="entry name" value="ATP/GTP PHOSPHATASE"/>
    <property type="match status" value="1"/>
</dbReference>
<accession>A0ABP7NYF1</accession>
<reference evidence="3" key="1">
    <citation type="journal article" date="2019" name="Int. J. Syst. Evol. Microbiol.">
        <title>The Global Catalogue of Microorganisms (GCM) 10K type strain sequencing project: providing services to taxonomists for standard genome sequencing and annotation.</title>
        <authorList>
            <consortium name="The Broad Institute Genomics Platform"/>
            <consortium name="The Broad Institute Genome Sequencing Center for Infectious Disease"/>
            <person name="Wu L."/>
            <person name="Ma J."/>
        </authorList>
    </citation>
    <scope>NUCLEOTIDE SEQUENCE [LARGE SCALE GENOMIC DNA]</scope>
    <source>
        <strain evidence="3">JCM 17217</strain>
    </source>
</reference>
<dbReference type="InterPro" id="IPR041685">
    <property type="entry name" value="AAA_GajA/Old/RecF-like"/>
</dbReference>
<dbReference type="SUPFAM" id="SSF52540">
    <property type="entry name" value="P-loop containing nucleoside triphosphate hydrolases"/>
    <property type="match status" value="1"/>
</dbReference>
<comment type="caution">
    <text evidence="2">The sequence shown here is derived from an EMBL/GenBank/DDBJ whole genome shotgun (WGS) entry which is preliminary data.</text>
</comment>
<sequence length="423" mass="48049">MNEQLVVKNFGPIKDATVDFKRVTVFIGPTGGGKSTLAKLAAIMKQNEIVKQEKIDLDDLLSTYSIKNFETERMRIDWTNSNSLGFSVNYRSKDNEEKAHTKAVNELNSMVDIAYDSHKVKIESLIDEGIKEALEELSIDIQQVPINLLDRVKERAKRAASIALLKHIVFPTKPTYIPSERVFLPAIEYSWAGLMRDDIGLSKLLLEFANSFSLSRKEISELDIQFLNVKYLHIDGRDFIKIPEREEPLMLLEAASGIQSVTPLLVLLEHLSRNTEQAQSFIIEEPELNLFPTAQFELVKILVEKCARLDGQNDLVLTTHSPYVLTALNLMCYAFRIAQQDEATAKKVARLIPRHCWIDPDQFAAYYVDRPDTKRKQQVRSIINKKTGLIEENELDTASDELADVFDKLVKLRKPSKTVASAK</sequence>
<name>A0ABP7NYF1_9BACT</name>
<gene>
    <name evidence="2" type="ORF">GCM10022407_00120</name>
</gene>
<keyword evidence="3" id="KW-1185">Reference proteome</keyword>
<protein>
    <submittedName>
        <fullName evidence="2">DUF3696 domain-containing protein</fullName>
    </submittedName>
</protein>
<feature type="domain" description="Endonuclease GajA/Old nuclease/RecF-like AAA" evidence="1">
    <location>
        <begin position="3"/>
        <end position="122"/>
    </location>
</feature>
<dbReference type="PANTHER" id="PTHR43581:SF2">
    <property type="entry name" value="EXCINUCLEASE ATPASE SUBUNIT"/>
    <property type="match status" value="1"/>
</dbReference>
<evidence type="ECO:0000313" key="3">
    <source>
        <dbReference type="Proteomes" id="UP001501556"/>
    </source>
</evidence>
<dbReference type="InterPro" id="IPR051396">
    <property type="entry name" value="Bact_Antivir_Def_Nuclease"/>
</dbReference>
<dbReference type="Gene3D" id="3.40.50.300">
    <property type="entry name" value="P-loop containing nucleotide triphosphate hydrolases"/>
    <property type="match status" value="1"/>
</dbReference>